<dbReference type="Pfam" id="PF13432">
    <property type="entry name" value="TPR_16"/>
    <property type="match status" value="1"/>
</dbReference>
<keyword evidence="2 3" id="KW-0802">TPR repeat</keyword>
<feature type="transmembrane region" description="Helical" evidence="4">
    <location>
        <begin position="437"/>
        <end position="458"/>
    </location>
</feature>
<dbReference type="Gene3D" id="1.25.40.10">
    <property type="entry name" value="Tetratricopeptide repeat domain"/>
    <property type="match status" value="2"/>
</dbReference>
<feature type="transmembrane region" description="Helical" evidence="4">
    <location>
        <begin position="131"/>
        <end position="158"/>
    </location>
</feature>
<feature type="transmembrane region" description="Helical" evidence="4">
    <location>
        <begin position="104"/>
        <end position="122"/>
    </location>
</feature>
<feature type="transmembrane region" description="Helical" evidence="4">
    <location>
        <begin position="71"/>
        <end position="98"/>
    </location>
</feature>
<feature type="repeat" description="TPR" evidence="3">
    <location>
        <begin position="701"/>
        <end position="734"/>
    </location>
</feature>
<keyword evidence="4" id="KW-0812">Transmembrane</keyword>
<keyword evidence="4" id="KW-0472">Membrane</keyword>
<evidence type="ECO:0000256" key="1">
    <source>
        <dbReference type="ARBA" id="ARBA00022737"/>
    </source>
</evidence>
<sequence length="772" mass="85118">MTISNESLYKAAQWCIIAMAFLLPVWFLPTTAAPVEFNKELMVAMLVFLSLILYLAYSIKSGSVSFPYHKIFIVMGLLLLSWLASASVAGTSSAFWGLGAEPNGFFAFLTLFLMSIMIMLLFSEALSLYRLILAFASGLIIFSLAAWIFSVFGFGQLIGGLFQSRFFNPIGSWNSAGFASGFLIMLVYPFLLSSSGKFKWIIAALSAASLILIFLVNFPLIWGVIGFFAVLLLAYAIWKKHITFASMGVPLILLILALFAFFFSNLVAEKIVPTAPLEVGVSHRTTLDVVGKALRENMFFGTGPNSFGYLWDTYKPTEVNFTPFWGFRFNIGSSYLFTVLGEIGILGWLIYVVFLGWLWYLGIGAVAKEADIKTNVLSLSAFLVFSYTILTWALYAAPYTLVAFGFLSLGILLANIRRAGHFHNYEISFTGAGPRGFISALVIVFFIIAGVVGIYFAAVRYMGQFAYARGLDSFNRLGNLDAAEKQMLLAVQSSGSNDLYLRSLSQIYMSKAQLLLQDRSASPEILGSKFKDFLDKSVLASQNAVKTAPKDFMNYRSLGKIYEFLIQLNAAGALEAAETQYDEALKRSPGSPLIWRDKAVSYLADLAVRKNQDSLKKAEEALLKAVELKPDYAEGHFLLAQIYDAQGKTTEAIKRGEAAAFLAQNDIGTLFQLGLLYYQVNRLSDAEVVFGRAVSINVNYSNARYFLGLIYSRTNRSSAAIAEFEKIAALNPDNTEVKIILTNLRAGKSALSGIVPPAASPEKRNEPPVKDR</sequence>
<feature type="transmembrane region" description="Helical" evidence="4">
    <location>
        <begin position="41"/>
        <end position="59"/>
    </location>
</feature>
<feature type="transmembrane region" description="Helical" evidence="4">
    <location>
        <begin position="250"/>
        <end position="268"/>
    </location>
</feature>
<dbReference type="SMART" id="SM00028">
    <property type="entry name" value="TPR"/>
    <property type="match status" value="4"/>
</dbReference>
<dbReference type="PANTHER" id="PTHR45586:SF1">
    <property type="entry name" value="LIPOPOLYSACCHARIDE ASSEMBLY PROTEIN B"/>
    <property type="match status" value="1"/>
</dbReference>
<evidence type="ECO:0000256" key="3">
    <source>
        <dbReference type="PROSITE-ProRule" id="PRU00339"/>
    </source>
</evidence>
<dbReference type="PANTHER" id="PTHR45586">
    <property type="entry name" value="TPR REPEAT-CONTAINING PROTEIN PA4667"/>
    <property type="match status" value="1"/>
</dbReference>
<evidence type="ECO:0008006" key="7">
    <source>
        <dbReference type="Google" id="ProtNLM"/>
    </source>
</evidence>
<feature type="transmembrane region" description="Helical" evidence="4">
    <location>
        <begin position="335"/>
        <end position="360"/>
    </location>
</feature>
<dbReference type="EMBL" id="LCLF01000020">
    <property type="protein sequence ID" value="KKU12529.1"/>
    <property type="molecule type" value="Genomic_DNA"/>
</dbReference>
<evidence type="ECO:0000313" key="5">
    <source>
        <dbReference type="EMBL" id="KKU12529.1"/>
    </source>
</evidence>
<feature type="transmembrane region" description="Helical" evidence="4">
    <location>
        <begin position="396"/>
        <end position="416"/>
    </location>
</feature>
<dbReference type="PROSITE" id="PS50005">
    <property type="entry name" value="TPR"/>
    <property type="match status" value="2"/>
</dbReference>
<comment type="caution">
    <text evidence="5">The sequence shown here is derived from an EMBL/GenBank/DDBJ whole genome shotgun (WGS) entry which is preliminary data.</text>
</comment>
<organism evidence="5 6">
    <name type="scientific">Candidatus Azambacteria bacterium GW2011_GWC2_45_7b</name>
    <dbReference type="NCBI Taxonomy" id="1618621"/>
    <lineage>
        <taxon>Bacteria</taxon>
        <taxon>Candidatus Azamiibacteriota</taxon>
    </lineage>
</organism>
<dbReference type="SUPFAM" id="SSF48452">
    <property type="entry name" value="TPR-like"/>
    <property type="match status" value="2"/>
</dbReference>
<dbReference type="InterPro" id="IPR019734">
    <property type="entry name" value="TPR_rpt"/>
</dbReference>
<feature type="transmembrane region" description="Helical" evidence="4">
    <location>
        <begin position="372"/>
        <end position="390"/>
    </location>
</feature>
<reference evidence="5 6" key="1">
    <citation type="journal article" date="2015" name="Nature">
        <title>rRNA introns, odd ribosomes, and small enigmatic genomes across a large radiation of phyla.</title>
        <authorList>
            <person name="Brown C.T."/>
            <person name="Hug L.A."/>
            <person name="Thomas B.C."/>
            <person name="Sharon I."/>
            <person name="Castelle C.J."/>
            <person name="Singh A."/>
            <person name="Wilkins M.J."/>
            <person name="Williams K.H."/>
            <person name="Banfield J.F."/>
        </authorList>
    </citation>
    <scope>NUCLEOTIDE SEQUENCE [LARGE SCALE GENOMIC DNA]</scope>
</reference>
<evidence type="ECO:0000256" key="2">
    <source>
        <dbReference type="ARBA" id="ARBA00022803"/>
    </source>
</evidence>
<accession>A0A837IN53</accession>
<feature type="transmembrane region" description="Helical" evidence="4">
    <location>
        <begin position="170"/>
        <end position="191"/>
    </location>
</feature>
<feature type="transmembrane region" description="Helical" evidence="4">
    <location>
        <begin position="12"/>
        <end position="29"/>
    </location>
</feature>
<evidence type="ECO:0000313" key="6">
    <source>
        <dbReference type="Proteomes" id="UP000034909"/>
    </source>
</evidence>
<proteinExistence type="predicted"/>
<keyword evidence="4" id="KW-1133">Transmembrane helix</keyword>
<feature type="transmembrane region" description="Helical" evidence="4">
    <location>
        <begin position="221"/>
        <end position="238"/>
    </location>
</feature>
<dbReference type="AlphaFoldDB" id="A0A837IN53"/>
<name>A0A837IN53_9BACT</name>
<evidence type="ECO:0000256" key="4">
    <source>
        <dbReference type="SAM" id="Phobius"/>
    </source>
</evidence>
<feature type="transmembrane region" description="Helical" evidence="4">
    <location>
        <begin position="198"/>
        <end position="215"/>
    </location>
</feature>
<dbReference type="InterPro" id="IPR011990">
    <property type="entry name" value="TPR-like_helical_dom_sf"/>
</dbReference>
<gene>
    <name evidence="5" type="ORF">UX18_C0020G0004</name>
</gene>
<dbReference type="InterPro" id="IPR051012">
    <property type="entry name" value="CellSynth/LPSAsmb/PSIAsmb"/>
</dbReference>
<protein>
    <recommendedName>
        <fullName evidence="7">Tfp pilus assembly protein PilF</fullName>
    </recommendedName>
</protein>
<feature type="repeat" description="TPR" evidence="3">
    <location>
        <begin position="667"/>
        <end position="700"/>
    </location>
</feature>
<dbReference type="Pfam" id="PF13431">
    <property type="entry name" value="TPR_17"/>
    <property type="match status" value="1"/>
</dbReference>
<keyword evidence="1" id="KW-0677">Repeat</keyword>
<dbReference type="Proteomes" id="UP000034909">
    <property type="component" value="Unassembled WGS sequence"/>
</dbReference>